<accession>A0A918R3C5</accession>
<dbReference type="GO" id="GO:0015628">
    <property type="term" value="P:protein secretion by the type II secretion system"/>
    <property type="evidence" value="ECO:0007669"/>
    <property type="project" value="TreeGrafter"/>
</dbReference>
<protein>
    <recommendedName>
        <fullName evidence="3">Helix-hairpin-helix domain-containing protein</fullName>
    </recommendedName>
</protein>
<evidence type="ECO:0000313" key="2">
    <source>
        <dbReference type="Proteomes" id="UP000636004"/>
    </source>
</evidence>
<dbReference type="PANTHER" id="PTHR21180">
    <property type="entry name" value="ENDONUCLEASE/EXONUCLEASE/PHOSPHATASE FAMILY DOMAIN-CONTAINING PROTEIN 1"/>
    <property type="match status" value="1"/>
</dbReference>
<reference evidence="1" key="2">
    <citation type="submission" date="2020-09" db="EMBL/GenBank/DDBJ databases">
        <authorList>
            <person name="Sun Q."/>
            <person name="Kim S."/>
        </authorList>
    </citation>
    <scope>NUCLEOTIDE SEQUENCE</scope>
    <source>
        <strain evidence="1">KCTC 12710</strain>
    </source>
</reference>
<dbReference type="PANTHER" id="PTHR21180:SF32">
    <property type="entry name" value="ENDONUCLEASE_EXONUCLEASE_PHOSPHATASE FAMILY DOMAIN-CONTAINING PROTEIN 1"/>
    <property type="match status" value="1"/>
</dbReference>
<keyword evidence="2" id="KW-1185">Reference proteome</keyword>
<dbReference type="SUPFAM" id="SSF47781">
    <property type="entry name" value="RuvA domain 2-like"/>
    <property type="match status" value="2"/>
</dbReference>
<dbReference type="InterPro" id="IPR010994">
    <property type="entry name" value="RuvA_2-like"/>
</dbReference>
<evidence type="ECO:0008006" key="3">
    <source>
        <dbReference type="Google" id="ProtNLM"/>
    </source>
</evidence>
<dbReference type="AlphaFoldDB" id="A0A918R3C5"/>
<evidence type="ECO:0000313" key="1">
    <source>
        <dbReference type="EMBL" id="GGZ81517.1"/>
    </source>
</evidence>
<comment type="caution">
    <text evidence="1">The sequence shown here is derived from an EMBL/GenBank/DDBJ whole genome shotgun (WGS) entry which is preliminary data.</text>
</comment>
<dbReference type="EMBL" id="BMWZ01000004">
    <property type="protein sequence ID" value="GGZ81517.1"/>
    <property type="molecule type" value="Genomic_DNA"/>
</dbReference>
<gene>
    <name evidence="1" type="ORF">GCM10007028_18860</name>
</gene>
<reference evidence="1" key="1">
    <citation type="journal article" date="2014" name="Int. J. Syst. Evol. Microbiol.">
        <title>Complete genome sequence of Corynebacterium casei LMG S-19264T (=DSM 44701T), isolated from a smear-ripened cheese.</title>
        <authorList>
            <consortium name="US DOE Joint Genome Institute (JGI-PGF)"/>
            <person name="Walter F."/>
            <person name="Albersmeier A."/>
            <person name="Kalinowski J."/>
            <person name="Ruckert C."/>
        </authorList>
    </citation>
    <scope>NUCLEOTIDE SEQUENCE</scope>
    <source>
        <strain evidence="1">KCTC 12710</strain>
    </source>
</reference>
<dbReference type="InterPro" id="IPR051675">
    <property type="entry name" value="Endo/Exo/Phosphatase_dom_1"/>
</dbReference>
<dbReference type="Proteomes" id="UP000636004">
    <property type="component" value="Unassembled WGS sequence"/>
</dbReference>
<name>A0A918R3C5_9FLAO</name>
<sequence length="288" mass="33505">MLTKEQRNGIFLLLLLIVILQTVYFYVDGSSEDIKVDEEALPAYTNEIDSLRRAELEERKPKIYPFNPNFINDHKGSVLGMSNEEIDRLLAYRMKNKWINSAQQFQDITLVSDSLLNEISPYFKFPEWLRNPERTIKRVYTSESQAKTFTEKQDLNKVSVQEIQKINGIGKVLSERIIRYRNSKIGGFASDVELFDVYGLSPEVIKAITNQFTVKTPRIINKIDLNLATIDELVTIPHIGYDLAHNILEERQLREGYKTIDELEKVIDLPANKIKIIELYLHIEKENR</sequence>
<proteinExistence type="predicted"/>
<organism evidence="1 2">
    <name type="scientific">Algibacter mikhailovii</name>
    <dbReference type="NCBI Taxonomy" id="425498"/>
    <lineage>
        <taxon>Bacteria</taxon>
        <taxon>Pseudomonadati</taxon>
        <taxon>Bacteroidota</taxon>
        <taxon>Flavobacteriia</taxon>
        <taxon>Flavobacteriales</taxon>
        <taxon>Flavobacteriaceae</taxon>
        <taxon>Algibacter</taxon>
    </lineage>
</organism>
<dbReference type="Pfam" id="PF12836">
    <property type="entry name" value="HHH_3"/>
    <property type="match status" value="2"/>
</dbReference>
<dbReference type="RefSeq" id="WP_229796772.1">
    <property type="nucleotide sequence ID" value="NZ_BMWZ01000004.1"/>
</dbReference>
<dbReference type="GO" id="GO:0015627">
    <property type="term" value="C:type II protein secretion system complex"/>
    <property type="evidence" value="ECO:0007669"/>
    <property type="project" value="TreeGrafter"/>
</dbReference>
<dbReference type="Gene3D" id="1.10.150.320">
    <property type="entry name" value="Photosystem II 12 kDa extrinsic protein"/>
    <property type="match status" value="2"/>
</dbReference>